<evidence type="ECO:0000313" key="2">
    <source>
        <dbReference type="Proteomes" id="UP000316714"/>
    </source>
</evidence>
<gene>
    <name evidence="1" type="ORF">KOR34_32150</name>
</gene>
<dbReference type="PANTHER" id="PTHR38471">
    <property type="entry name" value="FOUR HELIX BUNDLE PROTEIN"/>
    <property type="match status" value="1"/>
</dbReference>
<name>A0A5C5VI24_9BACT</name>
<dbReference type="PIRSF" id="PIRSF035652">
    <property type="entry name" value="CHP02436"/>
    <property type="match status" value="1"/>
</dbReference>
<dbReference type="InterPro" id="IPR036583">
    <property type="entry name" value="23S_rRNA_IVS_sf"/>
</dbReference>
<comment type="caution">
    <text evidence="1">The sequence shown here is derived from an EMBL/GenBank/DDBJ whole genome shotgun (WGS) entry which is preliminary data.</text>
</comment>
<dbReference type="InterPro" id="IPR012657">
    <property type="entry name" value="23S_rRNA-intervening_sequence"/>
</dbReference>
<dbReference type="Proteomes" id="UP000316714">
    <property type="component" value="Unassembled WGS sequence"/>
</dbReference>
<protein>
    <recommendedName>
        <fullName evidence="3">Four helix bundle protein</fullName>
    </recommendedName>
</protein>
<accession>A0A5C5VI24</accession>
<keyword evidence="2" id="KW-1185">Reference proteome</keyword>
<evidence type="ECO:0008006" key="3">
    <source>
        <dbReference type="Google" id="ProtNLM"/>
    </source>
</evidence>
<dbReference type="AlphaFoldDB" id="A0A5C5VI24"/>
<evidence type="ECO:0000313" key="1">
    <source>
        <dbReference type="EMBL" id="TWT38246.1"/>
    </source>
</evidence>
<dbReference type="Pfam" id="PF05635">
    <property type="entry name" value="23S_rRNA_IVP"/>
    <property type="match status" value="1"/>
</dbReference>
<dbReference type="Gene3D" id="1.20.1440.60">
    <property type="entry name" value="23S rRNA-intervening sequence"/>
    <property type="match status" value="1"/>
</dbReference>
<dbReference type="EMBL" id="SIHJ01000001">
    <property type="protein sequence ID" value="TWT38246.1"/>
    <property type="molecule type" value="Genomic_DNA"/>
</dbReference>
<dbReference type="PANTHER" id="PTHR38471:SF2">
    <property type="entry name" value="FOUR HELIX BUNDLE PROTEIN"/>
    <property type="match status" value="1"/>
</dbReference>
<dbReference type="OrthoDB" id="285993at2"/>
<dbReference type="NCBIfam" id="TIGR02436">
    <property type="entry name" value="four helix bundle protein"/>
    <property type="match status" value="1"/>
</dbReference>
<sequence>MSKQEEFKQRTKAFGLRVVKLVQSLGDDRIGRVLGNQLLRSGTSVGANYRAACRARSAAEFRAKLGICEEECDESMYWIELLVDSELIRAELVEPLLAEANELLSMIVASINTSRNK</sequence>
<reference evidence="1 2" key="1">
    <citation type="submission" date="2019-02" db="EMBL/GenBank/DDBJ databases">
        <title>Deep-cultivation of Planctomycetes and their phenomic and genomic characterization uncovers novel biology.</title>
        <authorList>
            <person name="Wiegand S."/>
            <person name="Jogler M."/>
            <person name="Boedeker C."/>
            <person name="Pinto D."/>
            <person name="Vollmers J."/>
            <person name="Rivas-Marin E."/>
            <person name="Kohn T."/>
            <person name="Peeters S.H."/>
            <person name="Heuer A."/>
            <person name="Rast P."/>
            <person name="Oberbeckmann S."/>
            <person name="Bunk B."/>
            <person name="Jeske O."/>
            <person name="Meyerdierks A."/>
            <person name="Storesund J.E."/>
            <person name="Kallscheuer N."/>
            <person name="Luecker S."/>
            <person name="Lage O.M."/>
            <person name="Pohl T."/>
            <person name="Merkel B.J."/>
            <person name="Hornburger P."/>
            <person name="Mueller R.-W."/>
            <person name="Bruemmer F."/>
            <person name="Labrenz M."/>
            <person name="Spormann A.M."/>
            <person name="Op Den Camp H."/>
            <person name="Overmann J."/>
            <person name="Amann R."/>
            <person name="Jetten M.S.M."/>
            <person name="Mascher T."/>
            <person name="Medema M.H."/>
            <person name="Devos D.P."/>
            <person name="Kaster A.-K."/>
            <person name="Ovreas L."/>
            <person name="Rohde M."/>
            <person name="Galperin M.Y."/>
            <person name="Jogler C."/>
        </authorList>
    </citation>
    <scope>NUCLEOTIDE SEQUENCE [LARGE SCALE GENOMIC DNA]</scope>
    <source>
        <strain evidence="1 2">KOR34</strain>
    </source>
</reference>
<organism evidence="1 2">
    <name type="scientific">Posidoniimonas corsicana</name>
    <dbReference type="NCBI Taxonomy" id="1938618"/>
    <lineage>
        <taxon>Bacteria</taxon>
        <taxon>Pseudomonadati</taxon>
        <taxon>Planctomycetota</taxon>
        <taxon>Planctomycetia</taxon>
        <taxon>Pirellulales</taxon>
        <taxon>Lacipirellulaceae</taxon>
        <taxon>Posidoniimonas</taxon>
    </lineage>
</organism>
<dbReference type="SUPFAM" id="SSF158446">
    <property type="entry name" value="IVS-encoded protein-like"/>
    <property type="match status" value="1"/>
</dbReference>
<proteinExistence type="predicted"/>
<dbReference type="RefSeq" id="WP_146565639.1">
    <property type="nucleotide sequence ID" value="NZ_SIHJ01000001.1"/>
</dbReference>